<feature type="domain" description="CBS" evidence="3">
    <location>
        <begin position="101"/>
        <end position="158"/>
    </location>
</feature>
<dbReference type="Proteomes" id="UP001223144">
    <property type="component" value="Unassembled WGS sequence"/>
</dbReference>
<organism evidence="4 5">
    <name type="scientific">Streptomyces chengmaiensis</name>
    <dbReference type="NCBI Taxonomy" id="3040919"/>
    <lineage>
        <taxon>Bacteria</taxon>
        <taxon>Bacillati</taxon>
        <taxon>Actinomycetota</taxon>
        <taxon>Actinomycetes</taxon>
        <taxon>Kitasatosporales</taxon>
        <taxon>Streptomycetaceae</taxon>
        <taxon>Streptomyces</taxon>
    </lineage>
</organism>
<sequence length="234" mass="24812">MPVTSNDAGPRTRAPHTVSDVMTHTAVAVGRRATYKEIVELMEQWKVSALPVLAGEGRVIGVVSEADLLPKEEYRVERPSWGAELPADAVKAEAVCAEELMSAPAVTVHPDATLPEAARIMARRRVKRLPVVDATGLLEGVVSRSDLLKVFLRGDVEIAAEIDEAVLRHLPPDVRVRATVTEGVATIAGTLPERSLVPLIARSVRAVEGVVDVRIELSSDDAGIGGGAGGEASR</sequence>
<dbReference type="Pfam" id="PF00571">
    <property type="entry name" value="CBS"/>
    <property type="match status" value="2"/>
</dbReference>
<dbReference type="InterPro" id="IPR051462">
    <property type="entry name" value="CBS_domain-containing"/>
</dbReference>
<evidence type="ECO:0000259" key="3">
    <source>
        <dbReference type="PROSITE" id="PS51371"/>
    </source>
</evidence>
<evidence type="ECO:0000256" key="1">
    <source>
        <dbReference type="ARBA" id="ARBA00022737"/>
    </source>
</evidence>
<comment type="caution">
    <text evidence="4">The sequence shown here is derived from an EMBL/GenBank/DDBJ whole genome shotgun (WGS) entry which is preliminary data.</text>
</comment>
<dbReference type="CDD" id="cd04586">
    <property type="entry name" value="CBS_pair_BON_assoc"/>
    <property type="match status" value="1"/>
</dbReference>
<keyword evidence="5" id="KW-1185">Reference proteome</keyword>
<dbReference type="Gene3D" id="3.10.580.10">
    <property type="entry name" value="CBS-domain"/>
    <property type="match status" value="1"/>
</dbReference>
<dbReference type="Pfam" id="PF04972">
    <property type="entry name" value="BON"/>
    <property type="match status" value="1"/>
</dbReference>
<proteinExistence type="predicted"/>
<dbReference type="InterPro" id="IPR007055">
    <property type="entry name" value="BON_dom"/>
</dbReference>
<protein>
    <submittedName>
        <fullName evidence="4">CBS domain-containing protein</fullName>
    </submittedName>
</protein>
<keyword evidence="1" id="KW-0677">Repeat</keyword>
<accession>A0ABT6HGZ4</accession>
<name>A0ABT6HGZ4_9ACTN</name>
<evidence type="ECO:0000313" key="5">
    <source>
        <dbReference type="Proteomes" id="UP001223144"/>
    </source>
</evidence>
<dbReference type="SUPFAM" id="SSF54631">
    <property type="entry name" value="CBS-domain pair"/>
    <property type="match status" value="1"/>
</dbReference>
<keyword evidence="2" id="KW-0129">CBS domain</keyword>
<dbReference type="InterPro" id="IPR000644">
    <property type="entry name" value="CBS_dom"/>
</dbReference>
<dbReference type="EMBL" id="JARWBG010000003">
    <property type="protein sequence ID" value="MDH2387953.1"/>
    <property type="molecule type" value="Genomic_DNA"/>
</dbReference>
<evidence type="ECO:0000313" key="4">
    <source>
        <dbReference type="EMBL" id="MDH2387953.1"/>
    </source>
</evidence>
<dbReference type="PANTHER" id="PTHR48108">
    <property type="entry name" value="CBS DOMAIN-CONTAINING PROTEIN CBSX2, CHLOROPLASTIC"/>
    <property type="match status" value="1"/>
</dbReference>
<reference evidence="4 5" key="1">
    <citation type="submission" date="2023-04" db="EMBL/GenBank/DDBJ databases">
        <title>Streptomyces chengmaiensis sp. nov. isolated from the stem of mangrove plant in Hainan.</title>
        <authorList>
            <person name="Huang X."/>
            <person name="Zhou S."/>
            <person name="Chu X."/>
            <person name="Xie Y."/>
            <person name="Lin Y."/>
        </authorList>
    </citation>
    <scope>NUCLEOTIDE SEQUENCE [LARGE SCALE GENOMIC DNA]</scope>
    <source>
        <strain evidence="4 5">HNM0663</strain>
    </source>
</reference>
<feature type="domain" description="CBS" evidence="3">
    <location>
        <begin position="22"/>
        <end position="80"/>
    </location>
</feature>
<dbReference type="InterPro" id="IPR046342">
    <property type="entry name" value="CBS_dom_sf"/>
</dbReference>
<dbReference type="RefSeq" id="WP_279926260.1">
    <property type="nucleotide sequence ID" value="NZ_JARWBG010000003.1"/>
</dbReference>
<dbReference type="PROSITE" id="PS51371">
    <property type="entry name" value="CBS"/>
    <property type="match status" value="2"/>
</dbReference>
<dbReference type="SMART" id="SM00116">
    <property type="entry name" value="CBS"/>
    <property type="match status" value="2"/>
</dbReference>
<dbReference type="InterPro" id="IPR017080">
    <property type="entry name" value="UCP036990_CBS_BON"/>
</dbReference>
<dbReference type="PIRSF" id="PIRSF036990">
    <property type="entry name" value="UCP036990_CBS_BON"/>
    <property type="match status" value="1"/>
</dbReference>
<evidence type="ECO:0000256" key="2">
    <source>
        <dbReference type="PROSITE-ProRule" id="PRU00703"/>
    </source>
</evidence>
<gene>
    <name evidence="4" type="ORF">QCN29_03945</name>
</gene>
<dbReference type="PANTHER" id="PTHR48108:SF26">
    <property type="entry name" value="CBS DOMAIN-CONTAINING PROTEIN DDB_G0289609"/>
    <property type="match status" value="1"/>
</dbReference>